<dbReference type="Pfam" id="PF10185">
    <property type="entry name" value="Mesd"/>
    <property type="match status" value="1"/>
</dbReference>
<organism evidence="3 4">
    <name type="scientific">Rubus argutus</name>
    <name type="common">Southern blackberry</name>
    <dbReference type="NCBI Taxonomy" id="59490"/>
    <lineage>
        <taxon>Eukaryota</taxon>
        <taxon>Viridiplantae</taxon>
        <taxon>Streptophyta</taxon>
        <taxon>Embryophyta</taxon>
        <taxon>Tracheophyta</taxon>
        <taxon>Spermatophyta</taxon>
        <taxon>Magnoliopsida</taxon>
        <taxon>eudicotyledons</taxon>
        <taxon>Gunneridae</taxon>
        <taxon>Pentapetalae</taxon>
        <taxon>rosids</taxon>
        <taxon>fabids</taxon>
        <taxon>Rosales</taxon>
        <taxon>Rosaceae</taxon>
        <taxon>Rosoideae</taxon>
        <taxon>Rosoideae incertae sedis</taxon>
        <taxon>Rubus</taxon>
    </lineage>
</organism>
<evidence type="ECO:0008006" key="5">
    <source>
        <dbReference type="Google" id="ProtNLM"/>
    </source>
</evidence>
<comment type="caution">
    <text evidence="3">The sequence shown here is derived from an EMBL/GenBank/DDBJ whole genome shotgun (WGS) entry which is preliminary data.</text>
</comment>
<dbReference type="PANTHER" id="PTHR36357">
    <property type="entry name" value="OS03G0148300 PROTEIN"/>
    <property type="match status" value="1"/>
</dbReference>
<dbReference type="EMBL" id="JBEDUW010000007">
    <property type="protein sequence ID" value="KAK9910382.1"/>
    <property type="molecule type" value="Genomic_DNA"/>
</dbReference>
<gene>
    <name evidence="3" type="ORF">M0R45_034347</name>
</gene>
<name>A0AAW1VQP0_RUBAR</name>
<feature type="transmembrane region" description="Helical" evidence="2">
    <location>
        <begin position="6"/>
        <end position="24"/>
    </location>
</feature>
<feature type="region of interest" description="Disordered" evidence="1">
    <location>
        <begin position="192"/>
        <end position="215"/>
    </location>
</feature>
<dbReference type="GO" id="GO:0006457">
    <property type="term" value="P:protein folding"/>
    <property type="evidence" value="ECO:0007669"/>
    <property type="project" value="InterPro"/>
</dbReference>
<sequence>MPDPRAPLPFLVAILIFFVLPLNFSPNGGYVGFAEGGKRRVHITDDLDDVIDDEEDETWKEWGKKSSPASEFDPPPNDLSKMDLSEFQAEMMKRHSGPAFGFVKLRLGVKRTRDMVTEIAMKWTKVLRTGAIGARFMGVDLSTIMVTMERGQDTAELKEFVLNQPEAYEMKIGDQVFRRPGDPPLEQVVEKLQSERKREENDGQTESNRHLKEEL</sequence>
<accession>A0AAW1VQP0</accession>
<dbReference type="InterPro" id="IPR019330">
    <property type="entry name" value="MESD"/>
</dbReference>
<evidence type="ECO:0000313" key="4">
    <source>
        <dbReference type="Proteomes" id="UP001457282"/>
    </source>
</evidence>
<feature type="region of interest" description="Disordered" evidence="1">
    <location>
        <begin position="58"/>
        <end position="79"/>
    </location>
</feature>
<evidence type="ECO:0000313" key="3">
    <source>
        <dbReference type="EMBL" id="KAK9910382.1"/>
    </source>
</evidence>
<dbReference type="Gene3D" id="3.30.70.260">
    <property type="match status" value="1"/>
</dbReference>
<keyword evidence="4" id="KW-1185">Reference proteome</keyword>
<dbReference type="Proteomes" id="UP001457282">
    <property type="component" value="Unassembled WGS sequence"/>
</dbReference>
<evidence type="ECO:0000256" key="2">
    <source>
        <dbReference type="SAM" id="Phobius"/>
    </source>
</evidence>
<keyword evidence="2" id="KW-0472">Membrane</keyword>
<keyword evidence="2" id="KW-1133">Transmembrane helix</keyword>
<protein>
    <recommendedName>
        <fullName evidence="5">Mesoderm development candidate 2</fullName>
    </recommendedName>
</protein>
<proteinExistence type="predicted"/>
<evidence type="ECO:0000256" key="1">
    <source>
        <dbReference type="SAM" id="MobiDB-lite"/>
    </source>
</evidence>
<dbReference type="PANTHER" id="PTHR36357:SF1">
    <property type="entry name" value="OS03G0148300 PROTEIN"/>
    <property type="match status" value="1"/>
</dbReference>
<dbReference type="AlphaFoldDB" id="A0AAW1VQP0"/>
<reference evidence="3 4" key="1">
    <citation type="journal article" date="2023" name="G3 (Bethesda)">
        <title>A chromosome-length genome assembly and annotation of blackberry (Rubus argutus, cv. 'Hillquist').</title>
        <authorList>
            <person name="Bruna T."/>
            <person name="Aryal R."/>
            <person name="Dudchenko O."/>
            <person name="Sargent D.J."/>
            <person name="Mead D."/>
            <person name="Buti M."/>
            <person name="Cavallini A."/>
            <person name="Hytonen T."/>
            <person name="Andres J."/>
            <person name="Pham M."/>
            <person name="Weisz D."/>
            <person name="Mascagni F."/>
            <person name="Usai G."/>
            <person name="Natali L."/>
            <person name="Bassil N."/>
            <person name="Fernandez G.E."/>
            <person name="Lomsadze A."/>
            <person name="Armour M."/>
            <person name="Olukolu B."/>
            <person name="Poorten T."/>
            <person name="Britton C."/>
            <person name="Davik J."/>
            <person name="Ashrafi H."/>
            <person name="Aiden E.L."/>
            <person name="Borodovsky M."/>
            <person name="Worthington M."/>
        </authorList>
    </citation>
    <scope>NUCLEOTIDE SEQUENCE [LARGE SCALE GENOMIC DNA]</scope>
    <source>
        <strain evidence="3">PI 553951</strain>
    </source>
</reference>
<keyword evidence="2" id="KW-0812">Transmembrane</keyword>